<gene>
    <name evidence="2" type="ORF">MOMUL_23050</name>
</gene>
<dbReference type="AlphaFoldDB" id="A0A151AV91"/>
<comment type="caution">
    <text evidence="2">The sequence shown here is derived from an EMBL/GenBank/DDBJ whole genome shotgun (WGS) entry which is preliminary data.</text>
</comment>
<dbReference type="RefSeq" id="WP_153018371.1">
    <property type="nucleotide sequence ID" value="NZ_LTBC01000010.1"/>
</dbReference>
<evidence type="ECO:0000256" key="1">
    <source>
        <dbReference type="SAM" id="Phobius"/>
    </source>
</evidence>
<evidence type="ECO:0000313" key="3">
    <source>
        <dbReference type="Proteomes" id="UP000075670"/>
    </source>
</evidence>
<evidence type="ECO:0000313" key="2">
    <source>
        <dbReference type="EMBL" id="KYH31565.1"/>
    </source>
</evidence>
<dbReference type="PATRIC" id="fig|1122241.3.peg.2452"/>
<reference evidence="2 3" key="1">
    <citation type="submission" date="2016-02" db="EMBL/GenBank/DDBJ databases">
        <title>Genome sequence of Moorella mulderi DSM 14980.</title>
        <authorList>
            <person name="Poehlein A."/>
            <person name="Daniel R."/>
        </authorList>
    </citation>
    <scope>NUCLEOTIDE SEQUENCE [LARGE SCALE GENOMIC DNA]</scope>
    <source>
        <strain evidence="2 3">DSM 14980</strain>
    </source>
</reference>
<keyword evidence="1" id="KW-1133">Transmembrane helix</keyword>
<feature type="transmembrane region" description="Helical" evidence="1">
    <location>
        <begin position="73"/>
        <end position="99"/>
    </location>
</feature>
<dbReference type="Proteomes" id="UP000075670">
    <property type="component" value="Unassembled WGS sequence"/>
</dbReference>
<feature type="transmembrane region" description="Helical" evidence="1">
    <location>
        <begin position="37"/>
        <end position="61"/>
    </location>
</feature>
<organism evidence="2 3">
    <name type="scientific">Moorella mulderi DSM 14980</name>
    <dbReference type="NCBI Taxonomy" id="1122241"/>
    <lineage>
        <taxon>Bacteria</taxon>
        <taxon>Bacillati</taxon>
        <taxon>Bacillota</taxon>
        <taxon>Clostridia</taxon>
        <taxon>Neomoorellales</taxon>
        <taxon>Neomoorellaceae</taxon>
        <taxon>Neomoorella</taxon>
    </lineage>
</organism>
<dbReference type="EMBL" id="LTBC01000010">
    <property type="protein sequence ID" value="KYH31565.1"/>
    <property type="molecule type" value="Genomic_DNA"/>
</dbReference>
<keyword evidence="1" id="KW-0472">Membrane</keyword>
<name>A0A151AV91_9FIRM</name>
<protein>
    <submittedName>
        <fullName evidence="2">Uncharacterized protein</fullName>
    </submittedName>
</protein>
<keyword evidence="1" id="KW-0812">Transmembrane</keyword>
<accession>A0A151AV91</accession>
<sequence length="254" mass="30259">MNNQQYSNDNQESKNNPAEYIKSIPIHDMLRIPPFGVINPCLISGVLILTGISYMLSYIFFLRWLIKNHMQLLIFMTLFIPFLLFLALAYCLSLLWGYIPVGRVFSLTKKRNNIYEAQLSPLACLHYKNKNPRYFLLHDFNFLLVMVLNDTRIKTLKTITWLITPEQIKKFYVQPTSYKEIKFPRGIIMGRFMASMIGLFYNVLKLRTSLSRKFKKQRRELRIKRNIVKPKPIIFTATFYEYVWDLEKIRKHVI</sequence>
<feature type="transmembrane region" description="Helical" evidence="1">
    <location>
        <begin position="186"/>
        <end position="204"/>
    </location>
</feature>
<proteinExistence type="predicted"/>
<keyword evidence="3" id="KW-1185">Reference proteome</keyword>